<sequence precursor="true">MNRVFVLFAVILSSTCSALHAQSFDIHREVEKANKQTFPSAAHQIEENTDVKVILEVDADSFGDNAHAWSNLYIIANRIVGALSDVGRDQVGKDALERDVKKVLIIRVASTEEASIELKKGTVYIRTSASDKAMTVLQNILTTELEKALHTGHPPKE</sequence>
<proteinExistence type="predicted"/>
<organism evidence="2 3">
    <name type="scientific">Chthoniobacter flavus Ellin428</name>
    <dbReference type="NCBI Taxonomy" id="497964"/>
    <lineage>
        <taxon>Bacteria</taxon>
        <taxon>Pseudomonadati</taxon>
        <taxon>Verrucomicrobiota</taxon>
        <taxon>Spartobacteria</taxon>
        <taxon>Chthoniobacterales</taxon>
        <taxon>Chthoniobacteraceae</taxon>
        <taxon>Chthoniobacter</taxon>
    </lineage>
</organism>
<evidence type="ECO:0008006" key="4">
    <source>
        <dbReference type="Google" id="ProtNLM"/>
    </source>
</evidence>
<gene>
    <name evidence="2" type="ORF">CfE428DRAFT_2327</name>
</gene>
<keyword evidence="3" id="KW-1185">Reference proteome</keyword>
<keyword evidence="1" id="KW-0732">Signal</keyword>
<feature type="chain" id="PRO_5002800290" description="Curli production assembly/transport component CsgE" evidence="1">
    <location>
        <begin position="22"/>
        <end position="157"/>
    </location>
</feature>
<evidence type="ECO:0000313" key="2">
    <source>
        <dbReference type="EMBL" id="EDY20403.1"/>
    </source>
</evidence>
<dbReference type="EMBL" id="ABVL01000005">
    <property type="protein sequence ID" value="EDY20403.1"/>
    <property type="molecule type" value="Genomic_DNA"/>
</dbReference>
<dbReference type="InParanoid" id="B4D089"/>
<accession>B4D089</accession>
<comment type="caution">
    <text evidence="2">The sequence shown here is derived from an EMBL/GenBank/DDBJ whole genome shotgun (WGS) entry which is preliminary data.</text>
</comment>
<dbReference type="STRING" id="497964.CfE428DRAFT_2327"/>
<reference evidence="2 3" key="1">
    <citation type="journal article" date="2011" name="J. Bacteriol.">
        <title>Genome sequence of Chthoniobacter flavus Ellin428, an aerobic heterotrophic soil bacterium.</title>
        <authorList>
            <person name="Kant R."/>
            <person name="van Passel M.W."/>
            <person name="Palva A."/>
            <person name="Lucas S."/>
            <person name="Lapidus A."/>
            <person name="Glavina Del Rio T."/>
            <person name="Dalin E."/>
            <person name="Tice H."/>
            <person name="Bruce D."/>
            <person name="Goodwin L."/>
            <person name="Pitluck S."/>
            <person name="Larimer F.W."/>
            <person name="Land M.L."/>
            <person name="Hauser L."/>
            <person name="Sangwan P."/>
            <person name="de Vos W.M."/>
            <person name="Janssen P.H."/>
            <person name="Smidt H."/>
        </authorList>
    </citation>
    <scope>NUCLEOTIDE SEQUENCE [LARGE SCALE GENOMIC DNA]</scope>
    <source>
        <strain evidence="2 3">Ellin428</strain>
    </source>
</reference>
<evidence type="ECO:0000256" key="1">
    <source>
        <dbReference type="SAM" id="SignalP"/>
    </source>
</evidence>
<feature type="signal peptide" evidence="1">
    <location>
        <begin position="1"/>
        <end position="21"/>
    </location>
</feature>
<evidence type="ECO:0000313" key="3">
    <source>
        <dbReference type="Proteomes" id="UP000005824"/>
    </source>
</evidence>
<dbReference type="AlphaFoldDB" id="B4D089"/>
<protein>
    <recommendedName>
        <fullName evidence="4">Curli production assembly/transport component CsgE</fullName>
    </recommendedName>
</protein>
<dbReference type="RefSeq" id="WP_006979652.1">
    <property type="nucleotide sequence ID" value="NZ_ABVL01000005.1"/>
</dbReference>
<dbReference type="Proteomes" id="UP000005824">
    <property type="component" value="Unassembled WGS sequence"/>
</dbReference>
<name>B4D089_9BACT</name>